<protein>
    <submittedName>
        <fullName evidence="2">Uncharacterized protein</fullName>
    </submittedName>
</protein>
<reference evidence="2 3" key="1">
    <citation type="submission" date="2024-09" db="EMBL/GenBank/DDBJ databases">
        <title>Floridaenema gen nov. (Aerosakkonemataceae, Aerosakkonematales ord. nov., Cyanobacteria) from benthic tropical and subtropical fresh waters, with the description of four new species.</title>
        <authorList>
            <person name="Moretto J.A."/>
            <person name="Berthold D.E."/>
            <person name="Lefler F.W."/>
            <person name="Huang I.-S."/>
            <person name="Laughinghouse H. IV."/>
        </authorList>
    </citation>
    <scope>NUCLEOTIDE SEQUENCE [LARGE SCALE GENOMIC DNA]</scope>
    <source>
        <strain evidence="2 3">BLCC-F46</strain>
    </source>
</reference>
<evidence type="ECO:0000313" key="2">
    <source>
        <dbReference type="EMBL" id="MFB2876465.1"/>
    </source>
</evidence>
<evidence type="ECO:0000313" key="3">
    <source>
        <dbReference type="Proteomes" id="UP001576774"/>
    </source>
</evidence>
<feature type="transmembrane region" description="Helical" evidence="1">
    <location>
        <begin position="6"/>
        <end position="23"/>
    </location>
</feature>
<name>A0ABV4X117_9CYAN</name>
<dbReference type="Proteomes" id="UP001576774">
    <property type="component" value="Unassembled WGS sequence"/>
</dbReference>
<gene>
    <name evidence="2" type="ORF">ACE1CC_06195</name>
</gene>
<organism evidence="2 3">
    <name type="scientific">Floridaenema aerugineum BLCC-F46</name>
    <dbReference type="NCBI Taxonomy" id="3153654"/>
    <lineage>
        <taxon>Bacteria</taxon>
        <taxon>Bacillati</taxon>
        <taxon>Cyanobacteriota</taxon>
        <taxon>Cyanophyceae</taxon>
        <taxon>Oscillatoriophycideae</taxon>
        <taxon>Aerosakkonematales</taxon>
        <taxon>Aerosakkonemataceae</taxon>
        <taxon>Floridanema</taxon>
        <taxon>Floridanema aerugineum</taxon>
    </lineage>
</organism>
<sequence>MEWLLVIVVGILAICIGTVIYTKSKNYRRIQPRTDEIRWRDIHISPPEQPNRRNINTSPITEQIEWVELEVDLPPTARDGETIIDENFLDPGVPDDLENILTNVIGTKDLYSQEVFRPGERIYLCRRHKIAYHEDSWRELGCQCSVCGNAGHTGEYSLPVSIQSQQMRRNRDRVN</sequence>
<keyword evidence="3" id="KW-1185">Reference proteome</keyword>
<keyword evidence="1" id="KW-0812">Transmembrane</keyword>
<dbReference type="RefSeq" id="WP_413269599.1">
    <property type="nucleotide sequence ID" value="NZ_JBHFNQ010000052.1"/>
</dbReference>
<comment type="caution">
    <text evidence="2">The sequence shown here is derived from an EMBL/GenBank/DDBJ whole genome shotgun (WGS) entry which is preliminary data.</text>
</comment>
<proteinExistence type="predicted"/>
<keyword evidence="1" id="KW-0472">Membrane</keyword>
<accession>A0ABV4X117</accession>
<dbReference type="EMBL" id="JBHFNQ010000052">
    <property type="protein sequence ID" value="MFB2876465.1"/>
    <property type="molecule type" value="Genomic_DNA"/>
</dbReference>
<keyword evidence="1" id="KW-1133">Transmembrane helix</keyword>
<evidence type="ECO:0000256" key="1">
    <source>
        <dbReference type="SAM" id="Phobius"/>
    </source>
</evidence>